<evidence type="ECO:0000256" key="4">
    <source>
        <dbReference type="ARBA" id="ARBA00021247"/>
    </source>
</evidence>
<dbReference type="InterPro" id="IPR039733">
    <property type="entry name" value="NTAQ1"/>
</dbReference>
<accession>A0ABX0HE76</accession>
<name>A0ABX0HE76_9BACT</name>
<organism evidence="9 10">
    <name type="scientific">Cyclobacterium plantarum</name>
    <dbReference type="NCBI Taxonomy" id="2716263"/>
    <lineage>
        <taxon>Bacteria</taxon>
        <taxon>Pseudomonadati</taxon>
        <taxon>Bacteroidota</taxon>
        <taxon>Cytophagia</taxon>
        <taxon>Cytophagales</taxon>
        <taxon>Cyclobacteriaceae</taxon>
        <taxon>Cyclobacterium</taxon>
    </lineage>
</organism>
<dbReference type="InterPro" id="IPR023128">
    <property type="entry name" value="Prot_N_Gln_amidohydro_ab_roll"/>
</dbReference>
<protein>
    <recommendedName>
        <fullName evidence="4">Protein N-terminal glutamine amidohydrolase</fullName>
        <ecNumber evidence="3">3.5.1.122</ecNumber>
    </recommendedName>
    <alternativeName>
        <fullName evidence="6">Protein NH2-terminal glutamine deamidase</fullName>
    </alternativeName>
</protein>
<comment type="catalytic activity">
    <reaction evidence="7">
        <text>N-terminal L-glutaminyl-[protein] + H2O = N-terminal L-glutamyl-[protein] + NH4(+)</text>
        <dbReference type="Rhea" id="RHEA:50680"/>
        <dbReference type="Rhea" id="RHEA-COMP:12668"/>
        <dbReference type="Rhea" id="RHEA-COMP:12777"/>
        <dbReference type="ChEBI" id="CHEBI:15377"/>
        <dbReference type="ChEBI" id="CHEBI:28938"/>
        <dbReference type="ChEBI" id="CHEBI:64721"/>
        <dbReference type="ChEBI" id="CHEBI:64722"/>
        <dbReference type="EC" id="3.5.1.122"/>
    </reaction>
</comment>
<dbReference type="InterPro" id="IPR037132">
    <property type="entry name" value="N_Gln_amidohydro_ab_roll_sf"/>
</dbReference>
<dbReference type="EC" id="3.5.1.122" evidence="3"/>
<proteinExistence type="inferred from homology"/>
<keyword evidence="10" id="KW-1185">Reference proteome</keyword>
<evidence type="ECO:0000256" key="5">
    <source>
        <dbReference type="ARBA" id="ARBA00022801"/>
    </source>
</evidence>
<evidence type="ECO:0000256" key="7">
    <source>
        <dbReference type="ARBA" id="ARBA00048768"/>
    </source>
</evidence>
<dbReference type="Pfam" id="PF09764">
    <property type="entry name" value="Nt_Gln_amidase"/>
    <property type="match status" value="1"/>
</dbReference>
<gene>
    <name evidence="9" type="ORF">G9Q97_18635</name>
</gene>
<keyword evidence="5" id="KW-0378">Hydrolase</keyword>
<evidence type="ECO:0000256" key="3">
    <source>
        <dbReference type="ARBA" id="ARBA00012718"/>
    </source>
</evidence>
<comment type="caution">
    <text evidence="9">The sequence shown here is derived from an EMBL/GenBank/DDBJ whole genome shotgun (WGS) entry which is preliminary data.</text>
</comment>
<sequence length="180" mass="21254">MEKSTYKYAKNYCEENVWQLCVHPDIESQENVVLIISNTSRNCPFWFHNPVENENPVCWDYHVVLLARKQEKWWIYDFDSTLEFPCSLDSYLSQTFGKERLSPETAPLFKGLPAKDFASNFFSDRAHMKDAIGNWIFSPPSWPEIEHGHDKRLEIAEIMDFSDSSQYEIIQLDELKGRYL</sequence>
<feature type="domain" description="Protein N-terminal glutamine amidohydrolase alpha beta roll" evidence="8">
    <location>
        <begin position="8"/>
        <end position="164"/>
    </location>
</feature>
<dbReference type="PANTHER" id="PTHR13035">
    <property type="entry name" value="PROTEIN N-TERMINAL GLUTAMINE AMIDOHYDROLASE"/>
    <property type="match status" value="1"/>
</dbReference>
<evidence type="ECO:0000259" key="8">
    <source>
        <dbReference type="Pfam" id="PF09764"/>
    </source>
</evidence>
<dbReference type="Proteomes" id="UP000649799">
    <property type="component" value="Unassembled WGS sequence"/>
</dbReference>
<evidence type="ECO:0000313" key="9">
    <source>
        <dbReference type="EMBL" id="NHE58832.1"/>
    </source>
</evidence>
<evidence type="ECO:0000256" key="2">
    <source>
        <dbReference type="ARBA" id="ARBA00011245"/>
    </source>
</evidence>
<dbReference type="PANTHER" id="PTHR13035:SF0">
    <property type="entry name" value="PROTEIN N-TERMINAL GLUTAMINE AMIDOHYDROLASE"/>
    <property type="match status" value="1"/>
</dbReference>
<comment type="similarity">
    <text evidence="1">Belongs to the NTAQ1 family.</text>
</comment>
<evidence type="ECO:0000313" key="10">
    <source>
        <dbReference type="Proteomes" id="UP000649799"/>
    </source>
</evidence>
<comment type="subunit">
    <text evidence="2">Monomer.</text>
</comment>
<evidence type="ECO:0000256" key="1">
    <source>
        <dbReference type="ARBA" id="ARBA00008985"/>
    </source>
</evidence>
<reference evidence="9 10" key="1">
    <citation type="submission" date="2020-03" db="EMBL/GenBank/DDBJ databases">
        <title>Cyclobacterium plantarum sp. nov., a marine bacterium isolated from a coastal-marine wetland.</title>
        <authorList>
            <person name="Sanchez-Porro C."/>
            <person name="Ventosa A."/>
            <person name="Amoozegar M."/>
        </authorList>
    </citation>
    <scope>NUCLEOTIDE SEQUENCE [LARGE SCALE GENOMIC DNA]</scope>
    <source>
        <strain evidence="9 10">GBPx2</strain>
    </source>
</reference>
<dbReference type="EMBL" id="JAANYN010000008">
    <property type="protein sequence ID" value="NHE58832.1"/>
    <property type="molecule type" value="Genomic_DNA"/>
</dbReference>
<dbReference type="Gene3D" id="3.10.620.10">
    <property type="entry name" value="Protein N-terminal glutamine amidohydrolase, alpha beta roll"/>
    <property type="match status" value="1"/>
</dbReference>
<evidence type="ECO:0000256" key="6">
    <source>
        <dbReference type="ARBA" id="ARBA00029677"/>
    </source>
</evidence>